<dbReference type="PANTHER" id="PTHR35813:SF1">
    <property type="entry name" value="INNER MEMBRANE PROTEIN YBAN"/>
    <property type="match status" value="1"/>
</dbReference>
<dbReference type="InterPro" id="IPR007401">
    <property type="entry name" value="DUF454"/>
</dbReference>
<feature type="transmembrane region" description="Helical" evidence="1">
    <location>
        <begin position="97"/>
        <end position="115"/>
    </location>
</feature>
<feature type="transmembrane region" description="Helical" evidence="1">
    <location>
        <begin position="74"/>
        <end position="91"/>
    </location>
</feature>
<dbReference type="EMBL" id="WUMV01000009">
    <property type="protein sequence ID" value="MXN66979.1"/>
    <property type="molecule type" value="Genomic_DNA"/>
</dbReference>
<dbReference type="AlphaFoldDB" id="A0A7X3LXH6"/>
<dbReference type="PIRSF" id="PIRSF016789">
    <property type="entry name" value="DUF454"/>
    <property type="match status" value="1"/>
</dbReference>
<evidence type="ECO:0000313" key="3">
    <source>
        <dbReference type="Proteomes" id="UP000433101"/>
    </source>
</evidence>
<reference evidence="2 3" key="1">
    <citation type="submission" date="2019-12" db="EMBL/GenBank/DDBJ databases">
        <authorList>
            <person name="Li M."/>
        </authorList>
    </citation>
    <scope>NUCLEOTIDE SEQUENCE [LARGE SCALE GENOMIC DNA]</scope>
    <source>
        <strain evidence="2 3">GBMRC 2046</strain>
    </source>
</reference>
<dbReference type="PANTHER" id="PTHR35813">
    <property type="entry name" value="INNER MEMBRANE PROTEIN YBAN"/>
    <property type="match status" value="1"/>
</dbReference>
<sequence>MLQRPLFKSLGALFVAIGLVGMVVPLLPTTIFFILAASCFARSSPELERRIMEHPRIGPTVRAWRDHGVITPRAKLTAFIGMGTGFLLFLYTASPELPLAVGVALFFLACAAYVASRPSHP</sequence>
<keyword evidence="1" id="KW-0472">Membrane</keyword>
<dbReference type="GO" id="GO:0005886">
    <property type="term" value="C:plasma membrane"/>
    <property type="evidence" value="ECO:0007669"/>
    <property type="project" value="TreeGrafter"/>
</dbReference>
<accession>A0A7X3LXH6</accession>
<comment type="caution">
    <text evidence="2">The sequence shown here is derived from an EMBL/GenBank/DDBJ whole genome shotgun (WGS) entry which is preliminary data.</text>
</comment>
<organism evidence="2 3">
    <name type="scientific">Stappia sediminis</name>
    <dbReference type="NCBI Taxonomy" id="2692190"/>
    <lineage>
        <taxon>Bacteria</taxon>
        <taxon>Pseudomonadati</taxon>
        <taxon>Pseudomonadota</taxon>
        <taxon>Alphaproteobacteria</taxon>
        <taxon>Hyphomicrobiales</taxon>
        <taxon>Stappiaceae</taxon>
        <taxon>Stappia</taxon>
    </lineage>
</organism>
<proteinExistence type="predicted"/>
<dbReference type="Proteomes" id="UP000433101">
    <property type="component" value="Unassembled WGS sequence"/>
</dbReference>
<keyword evidence="1" id="KW-1133">Transmembrane helix</keyword>
<evidence type="ECO:0000256" key="1">
    <source>
        <dbReference type="SAM" id="Phobius"/>
    </source>
</evidence>
<evidence type="ECO:0000313" key="2">
    <source>
        <dbReference type="EMBL" id="MXN66979.1"/>
    </source>
</evidence>
<keyword evidence="3" id="KW-1185">Reference proteome</keyword>
<protein>
    <submittedName>
        <fullName evidence="2">DUF454 family protein</fullName>
    </submittedName>
</protein>
<dbReference type="RefSeq" id="WP_160777225.1">
    <property type="nucleotide sequence ID" value="NZ_WUMV01000009.1"/>
</dbReference>
<name>A0A7X3LXH6_9HYPH</name>
<gene>
    <name evidence="2" type="ORF">GR183_18860</name>
</gene>
<feature type="transmembrane region" description="Helical" evidence="1">
    <location>
        <begin position="12"/>
        <end position="41"/>
    </location>
</feature>
<keyword evidence="1" id="KW-0812">Transmembrane</keyword>
<dbReference type="Pfam" id="PF04304">
    <property type="entry name" value="DUF454"/>
    <property type="match status" value="1"/>
</dbReference>